<gene>
    <name evidence="3" type="ORF">GOB81_10210</name>
</gene>
<evidence type="ECO:0000259" key="2">
    <source>
        <dbReference type="Pfam" id="PF07992"/>
    </source>
</evidence>
<dbReference type="Pfam" id="PF07992">
    <property type="entry name" value="Pyr_redox_2"/>
    <property type="match status" value="1"/>
</dbReference>
<feature type="domain" description="FAD/NAD(P)-binding" evidence="2">
    <location>
        <begin position="4"/>
        <end position="296"/>
    </location>
</feature>
<dbReference type="Gene3D" id="3.50.50.60">
    <property type="entry name" value="FAD/NAD(P)-binding domain"/>
    <property type="match status" value="2"/>
</dbReference>
<dbReference type="PRINTS" id="PR00469">
    <property type="entry name" value="PNDRDTASEII"/>
</dbReference>
<dbReference type="EMBL" id="WOSY01000008">
    <property type="protein sequence ID" value="NHN89003.1"/>
    <property type="molecule type" value="Genomic_DNA"/>
</dbReference>
<organism evidence="3 4">
    <name type="scientific">Acetobacter conturbans</name>
    <dbReference type="NCBI Taxonomy" id="1737472"/>
    <lineage>
        <taxon>Bacteria</taxon>
        <taxon>Pseudomonadati</taxon>
        <taxon>Pseudomonadota</taxon>
        <taxon>Alphaproteobacteria</taxon>
        <taxon>Acetobacterales</taxon>
        <taxon>Acetobacteraceae</taxon>
        <taxon>Acetobacter</taxon>
    </lineage>
</organism>
<dbReference type="InterPro" id="IPR036188">
    <property type="entry name" value="FAD/NAD-bd_sf"/>
</dbReference>
<dbReference type="InterPro" id="IPR023753">
    <property type="entry name" value="FAD/NAD-binding_dom"/>
</dbReference>
<reference evidence="3 4" key="1">
    <citation type="journal article" date="2020" name="Int. J. Syst. Evol. Microbiol.">
        <title>Novel acetic acid bacteria from cider fermentations: Acetobacter conturbans sp. nov. and Acetobacter fallax sp. nov.</title>
        <authorList>
            <person name="Sombolestani A.S."/>
            <person name="Cleenwerck I."/>
            <person name="Cnockaert M."/>
            <person name="Borremans W."/>
            <person name="Wieme A.D."/>
            <person name="De Vuyst L."/>
            <person name="Vandamme P."/>
        </authorList>
    </citation>
    <scope>NUCLEOTIDE SEQUENCE [LARGE SCALE GENOMIC DNA]</scope>
    <source>
        <strain evidence="3 4">LMG 1627</strain>
    </source>
</reference>
<sequence>MYEALIVGAGPAGLNAARVLRKNGVKNIAVLERTGDAGGLPRYCGHTGFGMMDFRRVWRGPRYARALVESVGETPILTDTIVTGIEPGGIVHVATERGLESWQARTVLLATGTRETPRGPRLVSGTRPWGVTTTGAFQEMVMKGLTPFRRPVIIGSELVSFSALMTARHGGVQPVAMIEENARITAQRPADVLARMIYGTPVLLDTRLVAIRGGEKVEGVEIEQNGTRRVLDCDGVVFTGHFVPDAILARLSGIPLDAGTHGPMIDSTFRTLDPNVFAAGNVLRAVEHSGMAAREGQSAADMMLRALAGRLPDAGRAIPVTCGEGVNSVWPQRVYAAEHGRVVLHVSVECAGQDMLRLSCDDGRIVAERRVRSLFRHRLELPVAASLFAGVATLRLDLV</sequence>
<dbReference type="PANTHER" id="PTHR42949:SF3">
    <property type="entry name" value="ANAEROBIC GLYCEROL-3-PHOSPHATE DEHYDROGENASE SUBUNIT B"/>
    <property type="match status" value="1"/>
</dbReference>
<evidence type="ECO:0000313" key="4">
    <source>
        <dbReference type="Proteomes" id="UP000631653"/>
    </source>
</evidence>
<dbReference type="Proteomes" id="UP000631653">
    <property type="component" value="Unassembled WGS sequence"/>
</dbReference>
<protein>
    <submittedName>
        <fullName evidence="3">NAD(P)-binding protein</fullName>
    </submittedName>
</protein>
<dbReference type="SUPFAM" id="SSF51905">
    <property type="entry name" value="FAD/NAD(P)-binding domain"/>
    <property type="match status" value="1"/>
</dbReference>
<evidence type="ECO:0000313" key="3">
    <source>
        <dbReference type="EMBL" id="NHN89003.1"/>
    </source>
</evidence>
<dbReference type="PANTHER" id="PTHR42949">
    <property type="entry name" value="ANAEROBIC GLYCEROL-3-PHOSPHATE DEHYDROGENASE SUBUNIT B"/>
    <property type="match status" value="1"/>
</dbReference>
<keyword evidence="1" id="KW-0560">Oxidoreductase</keyword>
<name>A0ABX0K058_9PROT</name>
<dbReference type="RefSeq" id="WP_173570307.1">
    <property type="nucleotide sequence ID" value="NZ_WOSY01000008.1"/>
</dbReference>
<evidence type="ECO:0000256" key="1">
    <source>
        <dbReference type="ARBA" id="ARBA00023002"/>
    </source>
</evidence>
<keyword evidence="4" id="KW-1185">Reference proteome</keyword>
<dbReference type="PRINTS" id="PR00368">
    <property type="entry name" value="FADPNR"/>
</dbReference>
<proteinExistence type="predicted"/>
<dbReference type="InterPro" id="IPR051691">
    <property type="entry name" value="Metab_Enz_Cyan_OpOx_G3PDH"/>
</dbReference>
<accession>A0ABX0K058</accession>
<comment type="caution">
    <text evidence="3">The sequence shown here is derived from an EMBL/GenBank/DDBJ whole genome shotgun (WGS) entry which is preliminary data.</text>
</comment>